<dbReference type="Proteomes" id="UP001549143">
    <property type="component" value="Unassembled WGS sequence"/>
</dbReference>
<keyword evidence="7 10" id="KW-0472">Membrane</keyword>
<feature type="domain" description="TonB-dependent receptor plug" evidence="13">
    <location>
        <begin position="24"/>
        <end position="131"/>
    </location>
</feature>
<dbReference type="Gene3D" id="2.170.130.10">
    <property type="entry name" value="TonB-dependent receptor, plug domain"/>
    <property type="match status" value="1"/>
</dbReference>
<evidence type="ECO:0000256" key="8">
    <source>
        <dbReference type="ARBA" id="ARBA00023170"/>
    </source>
</evidence>
<evidence type="ECO:0000256" key="5">
    <source>
        <dbReference type="ARBA" id="ARBA00022692"/>
    </source>
</evidence>
<dbReference type="InterPro" id="IPR039426">
    <property type="entry name" value="TonB-dep_rcpt-like"/>
</dbReference>
<dbReference type="Pfam" id="PF07715">
    <property type="entry name" value="Plug"/>
    <property type="match status" value="1"/>
</dbReference>
<dbReference type="InterPro" id="IPR037066">
    <property type="entry name" value="Plug_dom_sf"/>
</dbReference>
<evidence type="ECO:0000259" key="13">
    <source>
        <dbReference type="Pfam" id="PF07715"/>
    </source>
</evidence>
<evidence type="ECO:0000256" key="7">
    <source>
        <dbReference type="ARBA" id="ARBA00023136"/>
    </source>
</evidence>
<keyword evidence="5 10" id="KW-0812">Transmembrane</keyword>
<dbReference type="EMBL" id="JBEPMN010000011">
    <property type="protein sequence ID" value="MET3662475.1"/>
    <property type="molecule type" value="Genomic_DNA"/>
</dbReference>
<gene>
    <name evidence="14" type="ORF">ABID44_002813</name>
</gene>
<evidence type="ECO:0000256" key="1">
    <source>
        <dbReference type="ARBA" id="ARBA00004571"/>
    </source>
</evidence>
<dbReference type="InterPro" id="IPR012910">
    <property type="entry name" value="Plug_dom"/>
</dbReference>
<sequence length="577" mass="62021">MLDTITISGAGGGTLGSHDDTYGSTGSVSYISGQEIEQRRGTSAGDFISGIPGVINGDSRNSGALDVNIRGLQGQGRVPVVIDGATQEQTVYRGYNGARSGSYVDPDFIGEVSVEKGPSAAADGSGAIGGVVRMRTLSAADILLPGKQMGVRLRGGFNTNSTTPPDVLTPGGMAGGSYAAGSTPTTRDGGNMDRPAFLDPTGGNGSVAAALSSESIDLVAAYARRHNGNYFSGTKGGGQPSFVDRTTDPDFPNIGYEGLSPWKGGEEVLNTSTDTESLLLKSNIRFGTDHALELSYMRYDSEFGEIMPTRLGTHTSAVGGYQSEPDTLDLKTWNARYRWSPESDLINLKVNAFRTDLDHRATNLLTIGNTATRSVMYSQTIRDGVSVSNESVIAPIPGEFLLEYGGAWQRETVGLPKDLEDKQWVINHSEFPPRSGSRTETSAFANGKWDIAPEWQVTAGLRYVDFRTMDRNYSFNMTGNWPDFAYEMIPGQITHVSSSGLSKNLSLSWRPLDDLHLYGRYSDALRMPSIFETLKGFSTAYLPSDLRPERAKVFEFGANKTFEEVTGEVVPVSETGA</sequence>
<evidence type="ECO:0000256" key="2">
    <source>
        <dbReference type="ARBA" id="ARBA00009810"/>
    </source>
</evidence>
<dbReference type="PANTHER" id="PTHR30069:SF41">
    <property type="entry name" value="HEME_HEMOPEXIN UTILIZATION PROTEIN C"/>
    <property type="match status" value="1"/>
</dbReference>
<accession>A0ABV2KN22</accession>
<dbReference type="Gene3D" id="2.40.170.20">
    <property type="entry name" value="TonB-dependent receptor, beta-barrel domain"/>
    <property type="match status" value="1"/>
</dbReference>
<organism evidence="14 15">
    <name type="scientific">Aquamicrobium ahrensii</name>
    <dbReference type="NCBI Taxonomy" id="469551"/>
    <lineage>
        <taxon>Bacteria</taxon>
        <taxon>Pseudomonadati</taxon>
        <taxon>Pseudomonadota</taxon>
        <taxon>Alphaproteobacteria</taxon>
        <taxon>Hyphomicrobiales</taxon>
        <taxon>Phyllobacteriaceae</taxon>
        <taxon>Aquamicrobium</taxon>
    </lineage>
</organism>
<dbReference type="SUPFAM" id="SSF56935">
    <property type="entry name" value="Porins"/>
    <property type="match status" value="1"/>
</dbReference>
<comment type="similarity">
    <text evidence="2 10 11">Belongs to the TonB-dependent receptor family.</text>
</comment>
<dbReference type="PROSITE" id="PS52016">
    <property type="entry name" value="TONB_DEPENDENT_REC_3"/>
    <property type="match status" value="1"/>
</dbReference>
<evidence type="ECO:0000259" key="12">
    <source>
        <dbReference type="Pfam" id="PF00593"/>
    </source>
</evidence>
<comment type="subcellular location">
    <subcellularLocation>
        <location evidence="1 10">Cell outer membrane</location>
        <topology evidence="1 10">Multi-pass membrane protein</topology>
    </subcellularLocation>
</comment>
<dbReference type="InterPro" id="IPR036942">
    <property type="entry name" value="Beta-barrel_TonB_sf"/>
</dbReference>
<evidence type="ECO:0000313" key="14">
    <source>
        <dbReference type="EMBL" id="MET3662475.1"/>
    </source>
</evidence>
<dbReference type="Pfam" id="PF00593">
    <property type="entry name" value="TonB_dep_Rec_b-barrel"/>
    <property type="match status" value="1"/>
</dbReference>
<comment type="caution">
    <text evidence="14">The sequence shown here is derived from an EMBL/GenBank/DDBJ whole genome shotgun (WGS) entry which is preliminary data.</text>
</comment>
<evidence type="ECO:0000313" key="15">
    <source>
        <dbReference type="Proteomes" id="UP001549143"/>
    </source>
</evidence>
<keyword evidence="6 11" id="KW-0798">TonB box</keyword>
<dbReference type="RefSeq" id="WP_354152328.1">
    <property type="nucleotide sequence ID" value="NZ_JBEPMN010000011.1"/>
</dbReference>
<dbReference type="PANTHER" id="PTHR30069">
    <property type="entry name" value="TONB-DEPENDENT OUTER MEMBRANE RECEPTOR"/>
    <property type="match status" value="1"/>
</dbReference>
<keyword evidence="15" id="KW-1185">Reference proteome</keyword>
<proteinExistence type="inferred from homology"/>
<dbReference type="InterPro" id="IPR000531">
    <property type="entry name" value="Beta-barrel_TonB"/>
</dbReference>
<evidence type="ECO:0000256" key="4">
    <source>
        <dbReference type="ARBA" id="ARBA00022452"/>
    </source>
</evidence>
<protein>
    <submittedName>
        <fullName evidence="14">Outer membrane receptor protein involved in Fe transport</fullName>
    </submittedName>
</protein>
<keyword evidence="9 10" id="KW-0998">Cell outer membrane</keyword>
<evidence type="ECO:0000256" key="11">
    <source>
        <dbReference type="RuleBase" id="RU003357"/>
    </source>
</evidence>
<evidence type="ECO:0000256" key="6">
    <source>
        <dbReference type="ARBA" id="ARBA00023077"/>
    </source>
</evidence>
<feature type="domain" description="TonB-dependent receptor-like beta-barrel" evidence="12">
    <location>
        <begin position="293"/>
        <end position="559"/>
    </location>
</feature>
<keyword evidence="4 10" id="KW-1134">Transmembrane beta strand</keyword>
<evidence type="ECO:0000256" key="3">
    <source>
        <dbReference type="ARBA" id="ARBA00022448"/>
    </source>
</evidence>
<evidence type="ECO:0000256" key="9">
    <source>
        <dbReference type="ARBA" id="ARBA00023237"/>
    </source>
</evidence>
<keyword evidence="3 10" id="KW-0813">Transport</keyword>
<reference evidence="14 15" key="1">
    <citation type="submission" date="2024-06" db="EMBL/GenBank/DDBJ databases">
        <title>Genomic Encyclopedia of Type Strains, Phase IV (KMG-IV): sequencing the most valuable type-strain genomes for metagenomic binning, comparative biology and taxonomic classification.</title>
        <authorList>
            <person name="Goeker M."/>
        </authorList>
    </citation>
    <scope>NUCLEOTIDE SEQUENCE [LARGE SCALE GENOMIC DNA]</scope>
    <source>
        <strain evidence="14 15">DSM 19730</strain>
    </source>
</reference>
<name>A0ABV2KN22_9HYPH</name>
<keyword evidence="8 14" id="KW-0675">Receptor</keyword>
<evidence type="ECO:0000256" key="10">
    <source>
        <dbReference type="PROSITE-ProRule" id="PRU01360"/>
    </source>
</evidence>